<keyword evidence="2" id="KW-1185">Reference proteome</keyword>
<dbReference type="EMBL" id="CP154834">
    <property type="protein sequence ID" value="XAO76168.1"/>
    <property type="molecule type" value="Genomic_DNA"/>
</dbReference>
<organism evidence="1 2">
    <name type="scientific">Chryseobacterium endophyticum</name>
    <dbReference type="NCBI Taxonomy" id="1854762"/>
    <lineage>
        <taxon>Bacteria</taxon>
        <taxon>Pseudomonadati</taxon>
        <taxon>Bacteroidota</taxon>
        <taxon>Flavobacteriia</taxon>
        <taxon>Flavobacteriales</taxon>
        <taxon>Weeksellaceae</taxon>
        <taxon>Chryseobacterium group</taxon>
        <taxon>Chryseobacterium</taxon>
    </lineage>
</organism>
<gene>
    <name evidence="1" type="ORF">AAFP95_10460</name>
</gene>
<evidence type="ECO:0000313" key="1">
    <source>
        <dbReference type="EMBL" id="XAO76168.1"/>
    </source>
</evidence>
<reference evidence="1 2" key="1">
    <citation type="submission" date="2024-04" db="EMBL/GenBank/DDBJ databases">
        <title>Genome sequencing and assembly of rice foliar adapted Chryseobacterium endophyticum OsEnb-ALM-A6.</title>
        <authorList>
            <person name="Kumar S."/>
            <person name="Javed M."/>
            <person name="Chouhan V."/>
            <person name="Charishma K."/>
            <person name="Patel A."/>
            <person name="Kumar M."/>
            <person name="Sahu K.P."/>
            <person name="Kumar A."/>
        </authorList>
    </citation>
    <scope>NUCLEOTIDE SEQUENCE [LARGE SCALE GENOMIC DNA]</scope>
    <source>
        <strain evidence="1 2">OsEnb-ALM-A6</strain>
    </source>
</reference>
<dbReference type="AlphaFoldDB" id="A0AAU6WU65"/>
<evidence type="ECO:0000313" key="2">
    <source>
        <dbReference type="Proteomes" id="UP001463665"/>
    </source>
</evidence>
<name>A0AAU6WU65_9FLAO</name>
<dbReference type="RefSeq" id="WP_345767606.1">
    <property type="nucleotide sequence ID" value="NZ_CP154834.1"/>
</dbReference>
<proteinExistence type="predicted"/>
<accession>A0AAU6WU65</accession>
<protein>
    <submittedName>
        <fullName evidence="1">Uncharacterized protein</fullName>
    </submittedName>
</protein>
<sequence length="58" mass="6704">MFKDIGDHMVGKRKATIFYKKAAFYGAKNLTVSNFYAAHPNLYHFILSEISGVPFYKR</sequence>
<dbReference type="Proteomes" id="UP001463665">
    <property type="component" value="Chromosome"/>
</dbReference>